<accession>A0A8H4EVH8</accession>
<organism evidence="1 2">
    <name type="scientific">Gigaspora margarita</name>
    <dbReference type="NCBI Taxonomy" id="4874"/>
    <lineage>
        <taxon>Eukaryota</taxon>
        <taxon>Fungi</taxon>
        <taxon>Fungi incertae sedis</taxon>
        <taxon>Mucoromycota</taxon>
        <taxon>Glomeromycotina</taxon>
        <taxon>Glomeromycetes</taxon>
        <taxon>Diversisporales</taxon>
        <taxon>Gigasporaceae</taxon>
        <taxon>Gigaspora</taxon>
    </lineage>
</organism>
<dbReference type="AlphaFoldDB" id="A0A8H4EVH8"/>
<name>A0A8H4EVH8_GIGMA</name>
<evidence type="ECO:0000313" key="1">
    <source>
        <dbReference type="EMBL" id="KAF0559398.1"/>
    </source>
</evidence>
<gene>
    <name evidence="1" type="ORF">F8M41_006150</name>
</gene>
<dbReference type="EMBL" id="WTPW01000017">
    <property type="protein sequence ID" value="KAF0559398.1"/>
    <property type="molecule type" value="Genomic_DNA"/>
</dbReference>
<dbReference type="OrthoDB" id="544350at2759"/>
<keyword evidence="2" id="KW-1185">Reference proteome</keyword>
<dbReference type="Proteomes" id="UP000439903">
    <property type="component" value="Unassembled WGS sequence"/>
</dbReference>
<comment type="caution">
    <text evidence="1">The sequence shown here is derived from an EMBL/GenBank/DDBJ whole genome shotgun (WGS) entry which is preliminary data.</text>
</comment>
<proteinExistence type="predicted"/>
<protein>
    <submittedName>
        <fullName evidence="1">Uncharacterized protein</fullName>
    </submittedName>
</protein>
<sequence>MLGWSSGNSVYDDIIRKTQKDADWVDDERLKWIPQSGLKYLVLVRNNDARIYYYADLVGIVYIKVGYDENIQITHHCKWSRELKISNFGRKLT</sequence>
<evidence type="ECO:0000313" key="2">
    <source>
        <dbReference type="Proteomes" id="UP000439903"/>
    </source>
</evidence>
<reference evidence="1 2" key="1">
    <citation type="journal article" date="2019" name="Environ. Microbiol.">
        <title>At the nexus of three kingdoms: the genome of the mycorrhizal fungus Gigaspora margarita provides insights into plant, endobacterial and fungal interactions.</title>
        <authorList>
            <person name="Venice F."/>
            <person name="Ghignone S."/>
            <person name="Salvioli di Fossalunga A."/>
            <person name="Amselem J."/>
            <person name="Novero M."/>
            <person name="Xianan X."/>
            <person name="Sedzielewska Toro K."/>
            <person name="Morin E."/>
            <person name="Lipzen A."/>
            <person name="Grigoriev I.V."/>
            <person name="Henrissat B."/>
            <person name="Martin F.M."/>
            <person name="Bonfante P."/>
        </authorList>
    </citation>
    <scope>NUCLEOTIDE SEQUENCE [LARGE SCALE GENOMIC DNA]</scope>
    <source>
        <strain evidence="1 2">BEG34</strain>
    </source>
</reference>